<evidence type="ECO:0000256" key="2">
    <source>
        <dbReference type="ARBA" id="ARBA00022630"/>
    </source>
</evidence>
<dbReference type="InterPro" id="IPR016156">
    <property type="entry name" value="FAD/NAD-linked_Rdtase_dimer_sf"/>
</dbReference>
<dbReference type="GO" id="GO:0005737">
    <property type="term" value="C:cytoplasm"/>
    <property type="evidence" value="ECO:0007669"/>
    <property type="project" value="TreeGrafter"/>
</dbReference>
<keyword evidence="8" id="KW-1185">Reference proteome</keyword>
<dbReference type="RefSeq" id="WP_100423302.1">
    <property type="nucleotide sequence ID" value="NZ_BOOX01000001.1"/>
</dbReference>
<dbReference type="PANTHER" id="PTHR43557:SF2">
    <property type="entry name" value="RIESKE DOMAIN-CONTAINING PROTEIN-RELATED"/>
    <property type="match status" value="1"/>
</dbReference>
<dbReference type="Gene3D" id="3.30.390.30">
    <property type="match status" value="1"/>
</dbReference>
<proteinExistence type="predicted"/>
<dbReference type="SUPFAM" id="SSF55424">
    <property type="entry name" value="FAD/NAD-linked reductases, dimerisation (C-terminal) domain"/>
    <property type="match status" value="1"/>
</dbReference>
<evidence type="ECO:0000313" key="7">
    <source>
        <dbReference type="EMBL" id="PJJ70311.1"/>
    </source>
</evidence>
<evidence type="ECO:0000256" key="3">
    <source>
        <dbReference type="ARBA" id="ARBA00022827"/>
    </source>
</evidence>
<sequence length="406" mass="42332">MVETFVLVGGGLASARAAETLRSEGFGGRIVLVGREGVRPYERPPLSKDYLRGEVEGESVFVHPSGWYDERDVRLRLGLPAVGLDPANHHLTLADGTLLTYDRLLLATGSTPRALPVAGGDLAGVVSLRTVGDSSRLAAQLGVVQDAGGRVVVLGSGWIGLEVASAARAGGIDVTVVGRSSVPLAGPLGAHLGGFFADLHREQGVRLVGDASAVALTGTDGRVTGVDLTTGEHLPADLVLVAIGALPEVRLASVGGLALDPTTGGVLTGPTLATSDPDVFAAGDVAAVPSERYGTTLRVEHWARANDQGPHAARAMLGSRDPYTTLPYFFTDQYDLGMEYTGYVAHPDKAEIVVSGSLEESEAVVFWIEDDRVAAGMALNVWDRQDDVAALIGQDEVDRAALEAFV</sequence>
<keyword evidence="4" id="KW-0560">Oxidoreductase</keyword>
<evidence type="ECO:0000313" key="8">
    <source>
        <dbReference type="Proteomes" id="UP000231693"/>
    </source>
</evidence>
<comment type="caution">
    <text evidence="7">The sequence shown here is derived from an EMBL/GenBank/DDBJ whole genome shotgun (WGS) entry which is preliminary data.</text>
</comment>
<keyword evidence="2" id="KW-0285">Flavoprotein</keyword>
<keyword evidence="3" id="KW-0274">FAD</keyword>
<dbReference type="Proteomes" id="UP000231693">
    <property type="component" value="Unassembled WGS sequence"/>
</dbReference>
<dbReference type="Pfam" id="PF14759">
    <property type="entry name" value="Reductase_C"/>
    <property type="match status" value="1"/>
</dbReference>
<dbReference type="PRINTS" id="PR00368">
    <property type="entry name" value="FADPNR"/>
</dbReference>
<dbReference type="InterPro" id="IPR023753">
    <property type="entry name" value="FAD/NAD-binding_dom"/>
</dbReference>
<dbReference type="AlphaFoldDB" id="A0A2M9CEF3"/>
<dbReference type="InterPro" id="IPR050446">
    <property type="entry name" value="FAD-oxidoreductase/Apoptosis"/>
</dbReference>
<feature type="domain" description="Reductase C-terminal" evidence="6">
    <location>
        <begin position="328"/>
        <end position="382"/>
    </location>
</feature>
<dbReference type="Pfam" id="PF07992">
    <property type="entry name" value="Pyr_redox_2"/>
    <property type="match status" value="1"/>
</dbReference>
<accession>A0A2M9CEF3</accession>
<feature type="domain" description="FAD/NAD(P)-binding" evidence="5">
    <location>
        <begin position="6"/>
        <end position="309"/>
    </location>
</feature>
<name>A0A2M9CEF3_9CELL</name>
<evidence type="ECO:0000256" key="1">
    <source>
        <dbReference type="ARBA" id="ARBA00001974"/>
    </source>
</evidence>
<dbReference type="InterPro" id="IPR036188">
    <property type="entry name" value="FAD/NAD-bd_sf"/>
</dbReference>
<dbReference type="PRINTS" id="PR00411">
    <property type="entry name" value="PNDRDTASEI"/>
</dbReference>
<dbReference type="OrthoDB" id="1145at2"/>
<protein>
    <submittedName>
        <fullName evidence="7">NAD/ferredoxin-dependent reductase-like protein</fullName>
    </submittedName>
</protein>
<dbReference type="PANTHER" id="PTHR43557">
    <property type="entry name" value="APOPTOSIS-INDUCING FACTOR 1"/>
    <property type="match status" value="1"/>
</dbReference>
<evidence type="ECO:0000259" key="6">
    <source>
        <dbReference type="Pfam" id="PF14759"/>
    </source>
</evidence>
<dbReference type="SUPFAM" id="SSF51905">
    <property type="entry name" value="FAD/NAD(P)-binding domain"/>
    <property type="match status" value="2"/>
</dbReference>
<dbReference type="Gene3D" id="3.50.50.60">
    <property type="entry name" value="FAD/NAD(P)-binding domain"/>
    <property type="match status" value="2"/>
</dbReference>
<evidence type="ECO:0000256" key="4">
    <source>
        <dbReference type="ARBA" id="ARBA00023002"/>
    </source>
</evidence>
<evidence type="ECO:0000259" key="5">
    <source>
        <dbReference type="Pfam" id="PF07992"/>
    </source>
</evidence>
<dbReference type="GO" id="GO:0016651">
    <property type="term" value="F:oxidoreductase activity, acting on NAD(P)H"/>
    <property type="evidence" value="ECO:0007669"/>
    <property type="project" value="TreeGrafter"/>
</dbReference>
<dbReference type="EMBL" id="PGFE01000003">
    <property type="protein sequence ID" value="PJJ70311.1"/>
    <property type="molecule type" value="Genomic_DNA"/>
</dbReference>
<reference evidence="7 8" key="1">
    <citation type="submission" date="2017-11" db="EMBL/GenBank/DDBJ databases">
        <title>Genomic Encyclopedia of Archaeal and Bacterial Type Strains, Phase II (KMG-II): From Individual Species to Whole Genera.</title>
        <authorList>
            <person name="Goeker M."/>
        </authorList>
    </citation>
    <scope>NUCLEOTIDE SEQUENCE [LARGE SCALE GENOMIC DNA]</scope>
    <source>
        <strain evidence="7 8">DSM 25478</strain>
    </source>
</reference>
<dbReference type="InterPro" id="IPR028202">
    <property type="entry name" value="Reductase_C"/>
</dbReference>
<organism evidence="7 8">
    <name type="scientific">Sediminihabitans luteus</name>
    <dbReference type="NCBI Taxonomy" id="1138585"/>
    <lineage>
        <taxon>Bacteria</taxon>
        <taxon>Bacillati</taxon>
        <taxon>Actinomycetota</taxon>
        <taxon>Actinomycetes</taxon>
        <taxon>Micrococcales</taxon>
        <taxon>Cellulomonadaceae</taxon>
        <taxon>Sediminihabitans</taxon>
    </lineage>
</organism>
<gene>
    <name evidence="7" type="ORF">CLV28_2143</name>
</gene>
<comment type="cofactor">
    <cofactor evidence="1">
        <name>FAD</name>
        <dbReference type="ChEBI" id="CHEBI:57692"/>
    </cofactor>
</comment>